<keyword evidence="3" id="KW-1185">Reference proteome</keyword>
<feature type="compositionally biased region" description="Acidic residues" evidence="1">
    <location>
        <begin position="225"/>
        <end position="239"/>
    </location>
</feature>
<organism evidence="2 3">
    <name type="scientific">Hibiscus syriacus</name>
    <name type="common">Rose of Sharon</name>
    <dbReference type="NCBI Taxonomy" id="106335"/>
    <lineage>
        <taxon>Eukaryota</taxon>
        <taxon>Viridiplantae</taxon>
        <taxon>Streptophyta</taxon>
        <taxon>Embryophyta</taxon>
        <taxon>Tracheophyta</taxon>
        <taxon>Spermatophyta</taxon>
        <taxon>Magnoliopsida</taxon>
        <taxon>eudicotyledons</taxon>
        <taxon>Gunneridae</taxon>
        <taxon>Pentapetalae</taxon>
        <taxon>rosids</taxon>
        <taxon>malvids</taxon>
        <taxon>Malvales</taxon>
        <taxon>Malvaceae</taxon>
        <taxon>Malvoideae</taxon>
        <taxon>Hibiscus</taxon>
    </lineage>
</organism>
<feature type="compositionally biased region" description="Basic and acidic residues" evidence="1">
    <location>
        <begin position="41"/>
        <end position="50"/>
    </location>
</feature>
<sequence>MRRKEEKKREAEEALKEKGKADEEEKVESKKVEEEASTENKPTESKHDDIIGNVEDSSSNEAVKVEHSDAGMDAEVENSDSPKSEGAPVSMVEEHVLENKHESASLKYTDVSSVATEVAHDAGNKISPNGDKTISSVFLYNNNFSNFLLWGVTENEASSEISEGLSREELGRIVASRWTGESTENQGGKKDYADDSHEDMPKATHDDHYDHYASDTDGGTGKYDDIDDELDEGYEEDNHDDTTPYTYDEPDLSDTTSSYNSSWLEKIQQTFRKILKAFNLFQTPVNISEAAGVRKEYDEFSAKLSKIQSRISSLTQKLKHDFGVGTNLRAHTGGWYFLMEMGAGMAPTEV</sequence>
<proteinExistence type="predicted"/>
<accession>A0A6A2XT47</accession>
<feature type="region of interest" description="Disordered" evidence="1">
    <location>
        <begin position="176"/>
        <end position="254"/>
    </location>
</feature>
<evidence type="ECO:0000313" key="2">
    <source>
        <dbReference type="EMBL" id="KAE8678822.1"/>
    </source>
</evidence>
<evidence type="ECO:0000256" key="1">
    <source>
        <dbReference type="SAM" id="MobiDB-lite"/>
    </source>
</evidence>
<feature type="compositionally biased region" description="Basic and acidic residues" evidence="1">
    <location>
        <begin position="7"/>
        <end position="34"/>
    </location>
</feature>
<name>A0A6A2XT47_HIBSY</name>
<reference evidence="2" key="1">
    <citation type="submission" date="2019-09" db="EMBL/GenBank/DDBJ databases">
        <title>Draft genome information of white flower Hibiscus syriacus.</title>
        <authorList>
            <person name="Kim Y.-M."/>
        </authorList>
    </citation>
    <scope>NUCLEOTIDE SEQUENCE [LARGE SCALE GENOMIC DNA]</scope>
    <source>
        <strain evidence="2">YM2019G1</strain>
    </source>
</reference>
<protein>
    <submittedName>
        <fullName evidence="2">Detected protein of confused Function</fullName>
    </submittedName>
</protein>
<gene>
    <name evidence="2" type="ORF">F3Y22_tig00111402pilonHSYRG00318</name>
</gene>
<dbReference type="EMBL" id="VEPZ02001331">
    <property type="protein sequence ID" value="KAE8678822.1"/>
    <property type="molecule type" value="Genomic_DNA"/>
</dbReference>
<evidence type="ECO:0000313" key="3">
    <source>
        <dbReference type="Proteomes" id="UP000436088"/>
    </source>
</evidence>
<feature type="region of interest" description="Disordered" evidence="1">
    <location>
        <begin position="1"/>
        <end position="87"/>
    </location>
</feature>
<dbReference type="AlphaFoldDB" id="A0A6A2XT47"/>
<dbReference type="Proteomes" id="UP000436088">
    <property type="component" value="Unassembled WGS sequence"/>
</dbReference>
<feature type="compositionally biased region" description="Basic and acidic residues" evidence="1">
    <location>
        <begin position="187"/>
        <end position="214"/>
    </location>
</feature>
<comment type="caution">
    <text evidence="2">The sequence shown here is derived from an EMBL/GenBank/DDBJ whole genome shotgun (WGS) entry which is preliminary data.</text>
</comment>